<proteinExistence type="predicted"/>
<dbReference type="Proteomes" id="UP000324222">
    <property type="component" value="Unassembled WGS sequence"/>
</dbReference>
<name>A0A5B7ESP1_PORTR</name>
<feature type="region of interest" description="Disordered" evidence="1">
    <location>
        <begin position="43"/>
        <end position="94"/>
    </location>
</feature>
<organism evidence="2 3">
    <name type="scientific">Portunus trituberculatus</name>
    <name type="common">Swimming crab</name>
    <name type="synonym">Neptunus trituberculatus</name>
    <dbReference type="NCBI Taxonomy" id="210409"/>
    <lineage>
        <taxon>Eukaryota</taxon>
        <taxon>Metazoa</taxon>
        <taxon>Ecdysozoa</taxon>
        <taxon>Arthropoda</taxon>
        <taxon>Crustacea</taxon>
        <taxon>Multicrustacea</taxon>
        <taxon>Malacostraca</taxon>
        <taxon>Eumalacostraca</taxon>
        <taxon>Eucarida</taxon>
        <taxon>Decapoda</taxon>
        <taxon>Pleocyemata</taxon>
        <taxon>Brachyura</taxon>
        <taxon>Eubrachyura</taxon>
        <taxon>Portunoidea</taxon>
        <taxon>Portunidae</taxon>
        <taxon>Portuninae</taxon>
        <taxon>Portunus</taxon>
    </lineage>
</organism>
<keyword evidence="3" id="KW-1185">Reference proteome</keyword>
<comment type="caution">
    <text evidence="2">The sequence shown here is derived from an EMBL/GenBank/DDBJ whole genome shotgun (WGS) entry which is preliminary data.</text>
</comment>
<dbReference type="EMBL" id="VSRR010003451">
    <property type="protein sequence ID" value="MPC36206.1"/>
    <property type="molecule type" value="Genomic_DNA"/>
</dbReference>
<reference evidence="2 3" key="1">
    <citation type="submission" date="2019-05" db="EMBL/GenBank/DDBJ databases">
        <title>Another draft genome of Portunus trituberculatus and its Hox gene families provides insights of decapod evolution.</title>
        <authorList>
            <person name="Jeong J.-H."/>
            <person name="Song I."/>
            <person name="Kim S."/>
            <person name="Choi T."/>
            <person name="Kim D."/>
            <person name="Ryu S."/>
            <person name="Kim W."/>
        </authorList>
    </citation>
    <scope>NUCLEOTIDE SEQUENCE [LARGE SCALE GENOMIC DNA]</scope>
    <source>
        <tissue evidence="2">Muscle</tissue>
    </source>
</reference>
<gene>
    <name evidence="2" type="ORF">E2C01_029655</name>
</gene>
<evidence type="ECO:0000313" key="2">
    <source>
        <dbReference type="EMBL" id="MPC36206.1"/>
    </source>
</evidence>
<protein>
    <submittedName>
        <fullName evidence="2">Uncharacterized protein</fullName>
    </submittedName>
</protein>
<evidence type="ECO:0000256" key="1">
    <source>
        <dbReference type="SAM" id="MobiDB-lite"/>
    </source>
</evidence>
<accession>A0A5B7ESP1</accession>
<feature type="compositionally biased region" description="Polar residues" evidence="1">
    <location>
        <begin position="74"/>
        <end position="94"/>
    </location>
</feature>
<evidence type="ECO:0000313" key="3">
    <source>
        <dbReference type="Proteomes" id="UP000324222"/>
    </source>
</evidence>
<dbReference type="AlphaFoldDB" id="A0A5B7ESP1"/>
<sequence length="94" mass="10248">MNYIRYTLTSWEMMEKYYTQAFASHSPAVSLIPLVPSPHPTPCKASPGVSLITADPTHQTGGNHHQPPPPRGTVISQTHLQTKADRPSSSVLLS</sequence>